<accession>A0A1S2M277</accession>
<gene>
    <name evidence="1" type="ORF">BKP45_15085</name>
</gene>
<sequence length="120" mass="14168">MKTTVYYDYFEGKQVPIWFVIYIYGEVNWNDQYIYIPINAPFEILDRGNFDPDVLSVSITMGDLTRHLKHHSTIGIYLPRLKQAIHDFGGNVDEVQQFIIQVADVEELLQFNVIREHFGW</sequence>
<keyword evidence="2" id="KW-1185">Reference proteome</keyword>
<dbReference type="EMBL" id="MLQS01000024">
    <property type="protein sequence ID" value="OIJ18852.1"/>
    <property type="molecule type" value="Genomic_DNA"/>
</dbReference>
<organism evidence="1 2">
    <name type="scientific">Anaerobacillus alkalidiazotrophicus</name>
    <dbReference type="NCBI Taxonomy" id="472963"/>
    <lineage>
        <taxon>Bacteria</taxon>
        <taxon>Bacillati</taxon>
        <taxon>Bacillota</taxon>
        <taxon>Bacilli</taxon>
        <taxon>Bacillales</taxon>
        <taxon>Bacillaceae</taxon>
        <taxon>Anaerobacillus</taxon>
    </lineage>
</organism>
<proteinExistence type="predicted"/>
<comment type="caution">
    <text evidence="1">The sequence shown here is derived from an EMBL/GenBank/DDBJ whole genome shotgun (WGS) entry which is preliminary data.</text>
</comment>
<evidence type="ECO:0000313" key="2">
    <source>
        <dbReference type="Proteomes" id="UP000180057"/>
    </source>
</evidence>
<dbReference type="RefSeq" id="WP_071390524.1">
    <property type="nucleotide sequence ID" value="NZ_MLQS01000024.1"/>
</dbReference>
<protein>
    <submittedName>
        <fullName evidence="1">Uncharacterized protein</fullName>
    </submittedName>
</protein>
<name>A0A1S2M277_9BACI</name>
<reference evidence="1 2" key="1">
    <citation type="submission" date="2016-10" db="EMBL/GenBank/DDBJ databases">
        <title>Draft genome sequences of four alkaliphilic bacteria belonging to the Anaerobacillus genus.</title>
        <authorList>
            <person name="Bassil N.M."/>
            <person name="Lloyd J.R."/>
        </authorList>
    </citation>
    <scope>NUCLEOTIDE SEQUENCE [LARGE SCALE GENOMIC DNA]</scope>
    <source>
        <strain evidence="1 2">DSM 22531</strain>
    </source>
</reference>
<evidence type="ECO:0000313" key="1">
    <source>
        <dbReference type="EMBL" id="OIJ18852.1"/>
    </source>
</evidence>
<dbReference type="Proteomes" id="UP000180057">
    <property type="component" value="Unassembled WGS sequence"/>
</dbReference>
<dbReference type="OrthoDB" id="2475162at2"/>
<dbReference type="AlphaFoldDB" id="A0A1S2M277"/>